<dbReference type="PANTHER" id="PTHR43591">
    <property type="entry name" value="METHYLTRANSFERASE"/>
    <property type="match status" value="1"/>
</dbReference>
<organism evidence="2 3">
    <name type="scientific">Glutinoglossum americanum</name>
    <dbReference type="NCBI Taxonomy" id="1670608"/>
    <lineage>
        <taxon>Eukaryota</taxon>
        <taxon>Fungi</taxon>
        <taxon>Dikarya</taxon>
        <taxon>Ascomycota</taxon>
        <taxon>Pezizomycotina</taxon>
        <taxon>Geoglossomycetes</taxon>
        <taxon>Geoglossales</taxon>
        <taxon>Geoglossaceae</taxon>
        <taxon>Glutinoglossum</taxon>
    </lineage>
</organism>
<evidence type="ECO:0000313" key="3">
    <source>
        <dbReference type="Proteomes" id="UP000698800"/>
    </source>
</evidence>
<dbReference type="InterPro" id="IPR029063">
    <property type="entry name" value="SAM-dependent_MTases_sf"/>
</dbReference>
<accession>A0A9P8HYL9</accession>
<proteinExistence type="predicted"/>
<evidence type="ECO:0000256" key="1">
    <source>
        <dbReference type="SAM" id="MobiDB-lite"/>
    </source>
</evidence>
<name>A0A9P8HYL9_9PEZI</name>
<dbReference type="SUPFAM" id="SSF53335">
    <property type="entry name" value="S-adenosyl-L-methionine-dependent methyltransferases"/>
    <property type="match status" value="1"/>
</dbReference>
<dbReference type="AlphaFoldDB" id="A0A9P8HYL9"/>
<evidence type="ECO:0008006" key="4">
    <source>
        <dbReference type="Google" id="ProtNLM"/>
    </source>
</evidence>
<dbReference type="EMBL" id="JAGHQL010000125">
    <property type="protein sequence ID" value="KAH0538031.1"/>
    <property type="molecule type" value="Genomic_DNA"/>
</dbReference>
<dbReference type="Gene3D" id="3.40.50.150">
    <property type="entry name" value="Vaccinia Virus protein VP39"/>
    <property type="match status" value="1"/>
</dbReference>
<dbReference type="Pfam" id="PF13489">
    <property type="entry name" value="Methyltransf_23"/>
    <property type="match status" value="1"/>
</dbReference>
<keyword evidence="3" id="KW-1185">Reference proteome</keyword>
<dbReference type="GO" id="GO:0008168">
    <property type="term" value="F:methyltransferase activity"/>
    <property type="evidence" value="ECO:0007669"/>
    <property type="project" value="TreeGrafter"/>
</dbReference>
<dbReference type="CDD" id="cd02440">
    <property type="entry name" value="AdoMet_MTases"/>
    <property type="match status" value="1"/>
</dbReference>
<evidence type="ECO:0000313" key="2">
    <source>
        <dbReference type="EMBL" id="KAH0538031.1"/>
    </source>
</evidence>
<comment type="caution">
    <text evidence="2">The sequence shown here is derived from an EMBL/GenBank/DDBJ whole genome shotgun (WGS) entry which is preliminary data.</text>
</comment>
<dbReference type="PANTHER" id="PTHR43591:SF105">
    <property type="entry name" value="METHYLTRANSFERASE DOMAIN-CONTAINING PROTEIN-RELATED"/>
    <property type="match status" value="1"/>
</dbReference>
<sequence length="345" mass="39240">MYGNGETMDPPSELPIYGPADELNPDSAFEEDSESFTSSLGPESYDFHFENGRRYHALHAGEYWGPNDERQIEAERITHRLYLLTLDGQLCAAPLAAPPHRVLDIGTGAGSWAIDFAAKHPSAAVLGTDLSPIQDLFIPSNLRFEIVDFCDMWSYSENSFDFVFLRGLDGCVRDWPRLYAEVYRALKPGAYIEHSEMCIELKSDDGAVAPEHIFGRWRKMLLEASDAYGKPLGIADQTKELSEAAGFVEVVEQRFKWPIGGWNQERKLKEIGRLNKKHWEQSIEGWCIALLTRALKWTVPQVRGFLREMEEGLRDSNIHAYHEVTVLYGRKRESGSETRSEESEF</sequence>
<reference evidence="2" key="1">
    <citation type="submission" date="2021-03" db="EMBL/GenBank/DDBJ databases">
        <title>Comparative genomics and phylogenomic investigation of the class Geoglossomycetes provide insights into ecological specialization and systematics.</title>
        <authorList>
            <person name="Melie T."/>
            <person name="Pirro S."/>
            <person name="Miller A.N."/>
            <person name="Quandt A."/>
        </authorList>
    </citation>
    <scope>NUCLEOTIDE SEQUENCE</scope>
    <source>
        <strain evidence="2">GBOQ0MN5Z8</strain>
    </source>
</reference>
<dbReference type="OrthoDB" id="2013972at2759"/>
<dbReference type="Proteomes" id="UP000698800">
    <property type="component" value="Unassembled WGS sequence"/>
</dbReference>
<gene>
    <name evidence="2" type="ORF">FGG08_005343</name>
</gene>
<protein>
    <recommendedName>
        <fullName evidence="4">S-adenosyl-L-methionine-dependent methyltransferase</fullName>
    </recommendedName>
</protein>
<feature type="region of interest" description="Disordered" evidence="1">
    <location>
        <begin position="1"/>
        <end position="41"/>
    </location>
</feature>